<feature type="region of interest" description="Disordered" evidence="1">
    <location>
        <begin position="275"/>
        <end position="311"/>
    </location>
</feature>
<dbReference type="Proteomes" id="UP001333110">
    <property type="component" value="Unassembled WGS sequence"/>
</dbReference>
<evidence type="ECO:0000313" key="3">
    <source>
        <dbReference type="Proteomes" id="UP001333110"/>
    </source>
</evidence>
<proteinExistence type="predicted"/>
<organism evidence="2 3">
    <name type="scientific">Mycteria americana</name>
    <name type="common">Wood stork</name>
    <dbReference type="NCBI Taxonomy" id="33587"/>
    <lineage>
        <taxon>Eukaryota</taxon>
        <taxon>Metazoa</taxon>
        <taxon>Chordata</taxon>
        <taxon>Craniata</taxon>
        <taxon>Vertebrata</taxon>
        <taxon>Euteleostomi</taxon>
        <taxon>Archelosauria</taxon>
        <taxon>Archosauria</taxon>
        <taxon>Dinosauria</taxon>
        <taxon>Saurischia</taxon>
        <taxon>Theropoda</taxon>
        <taxon>Coelurosauria</taxon>
        <taxon>Aves</taxon>
        <taxon>Neognathae</taxon>
        <taxon>Neoaves</taxon>
        <taxon>Aequornithes</taxon>
        <taxon>Ciconiiformes</taxon>
        <taxon>Ciconiidae</taxon>
        <taxon>Mycteria</taxon>
    </lineage>
</organism>
<keyword evidence="3" id="KW-1185">Reference proteome</keyword>
<reference evidence="2 3" key="1">
    <citation type="journal article" date="2023" name="J. Hered.">
        <title>Chromosome-level genome of the wood stork (Mycteria americana) provides insight into avian chromosome evolution.</title>
        <authorList>
            <person name="Flamio R. Jr."/>
            <person name="Ramstad K.M."/>
        </authorList>
    </citation>
    <scope>NUCLEOTIDE SEQUENCE [LARGE SCALE GENOMIC DNA]</scope>
    <source>
        <strain evidence="2">JAX WOST 10</strain>
    </source>
</reference>
<name>A0AAN7P3R9_MYCAM</name>
<comment type="caution">
    <text evidence="2">The sequence shown here is derived from an EMBL/GenBank/DDBJ whole genome shotgun (WGS) entry which is preliminary data.</text>
</comment>
<dbReference type="EMBL" id="JAUNZN010000002">
    <property type="protein sequence ID" value="KAK4826030.1"/>
    <property type="molecule type" value="Genomic_DNA"/>
</dbReference>
<sequence length="694" mass="77607">MEAAGGVSDSPAVPSETRDRGCQANFTLSKWDFVKDNEDLGWLSAEKVVAMTPYLPLFVPTCHGQTCTQARADVTRQKGEEGRALKQLVVLGSFPVVPHLRHLPHDISLACDGAGHDWSYFPGHCTQALKHQRQVVSLLQCTHPKPASSRKGRVVLYTPLTLQQRGPMSSFKHVLVQYCQAKACLVFEWPKRKTTVNKANLHYKLVKSQKDNEYKRPEVADALPPAAGCPLIGWQDQLPLPVYLEVHQNRKLLPMRYMEATIFDTFFPHATPAVNMENQNKMPSSEEECTYEDNTEKPQRDSRARPREPEELNNRPVNWTLYFEGWRLSHFPGQPVPMLDNPFSEEKFPNIQSKPPLAQLEAISSRPITCYLGEETDPHLSTTSLQVILAITKSNPRAVSRDIFNLIRLLRAPSNLTLNVSRDGASTTSLANLLQCFTTLIVKTFFLISSLNLPSFSSKPLPLVLLQQALLKILKGPNKVSPEPSLLQAEQPQLSQPFFIGEMFHPLDHLCGPPLDPIQQVCVFPVLRAPELDAVLQVGSHQHGVEGQNHLPQPAGHNSFDTDQDMVGFLGCECTFLAHVQLFIHQYPQVLLHRAALNHIIPQPVLILGVAHTQVQDLALGLDEPHEVHIGPLLQLVQVPLDGILSLRRVDRTTQLGVIFTLAEGALDPTAYVIDEDTKQYWSQYGPLRDTTCH</sequence>
<accession>A0AAN7P3R9</accession>
<evidence type="ECO:0000256" key="1">
    <source>
        <dbReference type="SAM" id="MobiDB-lite"/>
    </source>
</evidence>
<dbReference type="AlphaFoldDB" id="A0AAN7P3R9"/>
<evidence type="ECO:0000313" key="2">
    <source>
        <dbReference type="EMBL" id="KAK4826030.1"/>
    </source>
</evidence>
<protein>
    <submittedName>
        <fullName evidence="2">Uncharacterized protein</fullName>
    </submittedName>
</protein>
<feature type="compositionally biased region" description="Basic and acidic residues" evidence="1">
    <location>
        <begin position="294"/>
        <end position="311"/>
    </location>
</feature>
<gene>
    <name evidence="2" type="ORF">QYF61_003851</name>
</gene>